<dbReference type="Proteomes" id="UP001055439">
    <property type="component" value="Chromosome 8"/>
</dbReference>
<dbReference type="PANTHER" id="PTHR46288">
    <property type="entry name" value="PHORBOL-ESTER/DAG-TYPE DOMAIN-CONTAINING PROTEIN"/>
    <property type="match status" value="1"/>
</dbReference>
<protein>
    <submittedName>
        <fullName evidence="3">C1 domain</fullName>
    </submittedName>
</protein>
<dbReference type="OrthoDB" id="650189at2759"/>
<gene>
    <name evidence="3" type="ORF">MUK42_18260</name>
</gene>
<proteinExistence type="predicted"/>
<evidence type="ECO:0000313" key="3">
    <source>
        <dbReference type="EMBL" id="URE31263.1"/>
    </source>
</evidence>
<dbReference type="PANTHER" id="PTHR46288:SF80">
    <property type="entry name" value="CYSTEINE_HISTIDINE-RICH C1 DOMAIN FAMILY PROTEIN"/>
    <property type="match status" value="1"/>
</dbReference>
<evidence type="ECO:0000256" key="1">
    <source>
        <dbReference type="ARBA" id="ARBA00022737"/>
    </source>
</evidence>
<dbReference type="Pfam" id="PF03107">
    <property type="entry name" value="C1_2"/>
    <property type="match status" value="2"/>
</dbReference>
<feature type="domain" description="DC1" evidence="2">
    <location>
        <begin position="5"/>
        <end position="37"/>
    </location>
</feature>
<dbReference type="AlphaFoldDB" id="A0A9E7HKG0"/>
<keyword evidence="1" id="KW-0677">Repeat</keyword>
<dbReference type="SUPFAM" id="SSF57889">
    <property type="entry name" value="Cysteine-rich domain"/>
    <property type="match status" value="1"/>
</dbReference>
<sequence>MPAYSTGDFLCNACGQNGAAFCFHCARCQFDLHLPCAGLPEKLSHPSHRHPVTLVHQDPTSGRGYLCDLCGGAFDASSQWLYICRACDFGGHLGCFMSATKPAEQVTAAQRQIDPAAATLSGMQQKLVAQIFMADTMAQTGWNAVALT</sequence>
<keyword evidence="4" id="KW-1185">Reference proteome</keyword>
<dbReference type="InterPro" id="IPR046349">
    <property type="entry name" value="C1-like_sf"/>
</dbReference>
<name>A0A9E7HKG0_9LILI</name>
<dbReference type="InterPro" id="IPR004146">
    <property type="entry name" value="DC1"/>
</dbReference>
<evidence type="ECO:0000313" key="4">
    <source>
        <dbReference type="Proteomes" id="UP001055439"/>
    </source>
</evidence>
<evidence type="ECO:0000259" key="2">
    <source>
        <dbReference type="Pfam" id="PF03107"/>
    </source>
</evidence>
<accession>A0A9E7HKG0</accession>
<organism evidence="3 4">
    <name type="scientific">Musa troglodytarum</name>
    <name type="common">fe'i banana</name>
    <dbReference type="NCBI Taxonomy" id="320322"/>
    <lineage>
        <taxon>Eukaryota</taxon>
        <taxon>Viridiplantae</taxon>
        <taxon>Streptophyta</taxon>
        <taxon>Embryophyta</taxon>
        <taxon>Tracheophyta</taxon>
        <taxon>Spermatophyta</taxon>
        <taxon>Magnoliopsida</taxon>
        <taxon>Liliopsida</taxon>
        <taxon>Zingiberales</taxon>
        <taxon>Musaceae</taxon>
        <taxon>Musa</taxon>
    </lineage>
</organism>
<reference evidence="3" key="1">
    <citation type="submission" date="2022-05" db="EMBL/GenBank/DDBJ databases">
        <title>The Musa troglodytarum L. genome provides insights into the mechanism of non-climacteric behaviour and enrichment of carotenoids.</title>
        <authorList>
            <person name="Wang J."/>
        </authorList>
    </citation>
    <scope>NUCLEOTIDE SEQUENCE</scope>
    <source>
        <tissue evidence="3">Leaf</tissue>
    </source>
</reference>
<dbReference type="EMBL" id="CP097510">
    <property type="protein sequence ID" value="URE31263.1"/>
    <property type="molecule type" value="Genomic_DNA"/>
</dbReference>
<feature type="domain" description="DC1" evidence="2">
    <location>
        <begin position="46"/>
        <end position="95"/>
    </location>
</feature>